<dbReference type="InterPro" id="IPR032466">
    <property type="entry name" value="Metal_Hydrolase"/>
</dbReference>
<gene>
    <name evidence="3" type="ORF">ACFFGY_01195</name>
</gene>
<dbReference type="InterPro" id="IPR006680">
    <property type="entry name" value="Amidohydro-rel"/>
</dbReference>
<evidence type="ECO:0000256" key="1">
    <source>
        <dbReference type="ARBA" id="ARBA00023239"/>
    </source>
</evidence>
<keyword evidence="4" id="KW-1185">Reference proteome</keyword>
<dbReference type="PANTHER" id="PTHR21240">
    <property type="entry name" value="2-AMINO-3-CARBOXYLMUCONATE-6-SEMIALDEHYDE DECARBOXYLASE"/>
    <property type="match status" value="1"/>
</dbReference>
<dbReference type="RefSeq" id="WP_377042528.1">
    <property type="nucleotide sequence ID" value="NZ_JBHLUN010000001.1"/>
</dbReference>
<dbReference type="Proteomes" id="UP001589865">
    <property type="component" value="Unassembled WGS sequence"/>
</dbReference>
<evidence type="ECO:0000313" key="4">
    <source>
        <dbReference type="Proteomes" id="UP001589865"/>
    </source>
</evidence>
<sequence length="363" mass="41296">MSSLLLLDQPRDALWSGPVVDCDVHANVPSLDALFPYQDPVWVEAARERGFRGPAGLPLTYPPALPTTARPEWRPADGRVPASDLGLVREHVLDRGRVEHAILNCYYAVDSLRHPDWAAELARSINNWLIAEWLDKEPRLRASLVIPARDPAAAAAEIDRVGGHPGFVQVLLPVRSERLYGQRVFWPMFEAIERNDLVVGLHWGGVAENGPTPTGYASWYVEEYAEEPQVYGSQLTSMIVEGLFQKFPKLRVSMLEGGFTWLPTWSWNLNKKWKGLRREFPWVDRLPTEIIRDHFRFSIAPADMGPPEQMRRILHWLGTEDLLMYASDYPHLNTDDLGALLALMSPTMQANVMADTARRWYRL</sequence>
<evidence type="ECO:0000313" key="3">
    <source>
        <dbReference type="EMBL" id="MFC0406843.1"/>
    </source>
</evidence>
<keyword evidence="1" id="KW-0456">Lyase</keyword>
<evidence type="ECO:0000259" key="2">
    <source>
        <dbReference type="Pfam" id="PF04909"/>
    </source>
</evidence>
<comment type="caution">
    <text evidence="3">The sequence shown here is derived from an EMBL/GenBank/DDBJ whole genome shotgun (WGS) entry which is preliminary data.</text>
</comment>
<organism evidence="3 4">
    <name type="scientific">Roseomonas elaeocarpi</name>
    <dbReference type="NCBI Taxonomy" id="907779"/>
    <lineage>
        <taxon>Bacteria</taxon>
        <taxon>Pseudomonadati</taxon>
        <taxon>Pseudomonadota</taxon>
        <taxon>Alphaproteobacteria</taxon>
        <taxon>Acetobacterales</taxon>
        <taxon>Roseomonadaceae</taxon>
        <taxon>Roseomonas</taxon>
    </lineage>
</organism>
<feature type="domain" description="Amidohydrolase-related" evidence="2">
    <location>
        <begin position="21"/>
        <end position="363"/>
    </location>
</feature>
<protein>
    <submittedName>
        <fullName evidence="3">Amidohydrolase family protein</fullName>
    </submittedName>
</protein>
<proteinExistence type="predicted"/>
<dbReference type="Pfam" id="PF04909">
    <property type="entry name" value="Amidohydro_2"/>
    <property type="match status" value="1"/>
</dbReference>
<dbReference type="SUPFAM" id="SSF51556">
    <property type="entry name" value="Metallo-dependent hydrolases"/>
    <property type="match status" value="1"/>
</dbReference>
<dbReference type="EMBL" id="JBHLUN010000001">
    <property type="protein sequence ID" value="MFC0406843.1"/>
    <property type="molecule type" value="Genomic_DNA"/>
</dbReference>
<accession>A0ABV6JQH5</accession>
<dbReference type="InterPro" id="IPR032465">
    <property type="entry name" value="ACMSD"/>
</dbReference>
<reference evidence="3 4" key="1">
    <citation type="submission" date="2024-09" db="EMBL/GenBank/DDBJ databases">
        <authorList>
            <person name="Sun Q."/>
            <person name="Mori K."/>
        </authorList>
    </citation>
    <scope>NUCLEOTIDE SEQUENCE [LARGE SCALE GENOMIC DNA]</scope>
    <source>
        <strain evidence="3 4">TBRC 5777</strain>
    </source>
</reference>
<dbReference type="Gene3D" id="3.20.20.140">
    <property type="entry name" value="Metal-dependent hydrolases"/>
    <property type="match status" value="1"/>
</dbReference>
<name>A0ABV6JQH5_9PROT</name>
<dbReference type="PANTHER" id="PTHR21240:SF28">
    <property type="entry name" value="ISO-OROTATE DECARBOXYLASE (EUROFUNG)"/>
    <property type="match status" value="1"/>
</dbReference>